<keyword evidence="1" id="KW-0732">Signal</keyword>
<feature type="chain" id="PRO_5045829478" description="Secreted protein" evidence="1">
    <location>
        <begin position="30"/>
        <end position="122"/>
    </location>
</feature>
<reference evidence="3" key="1">
    <citation type="journal article" date="2019" name="Int. J. Syst. Evol. Microbiol.">
        <title>The Global Catalogue of Microorganisms (GCM) 10K type strain sequencing project: providing services to taxonomists for standard genome sequencing and annotation.</title>
        <authorList>
            <consortium name="The Broad Institute Genomics Platform"/>
            <consortium name="The Broad Institute Genome Sequencing Center for Infectious Disease"/>
            <person name="Wu L."/>
            <person name="Ma J."/>
        </authorList>
    </citation>
    <scope>NUCLEOTIDE SEQUENCE [LARGE SCALE GENOMIC DNA]</scope>
    <source>
        <strain evidence="3">JCM 18127</strain>
    </source>
</reference>
<evidence type="ECO:0000313" key="2">
    <source>
        <dbReference type="EMBL" id="GAA4692095.1"/>
    </source>
</evidence>
<sequence length="122" mass="12397">MQIRRLLATSAAVALTSTALGTVATSAGAAAPESAAASVSAAAKGCVTKAEYRKVKKGMTKTKVHKIFGTSGKLVTRQSLGNGQVLEARGYQTCGSRPGGVGISFLKKGKQSPKVAEKAGQF</sequence>
<dbReference type="EMBL" id="BAABIM010000003">
    <property type="protein sequence ID" value="GAA4692095.1"/>
    <property type="molecule type" value="Genomic_DNA"/>
</dbReference>
<dbReference type="Gene3D" id="3.10.450.730">
    <property type="entry name" value="BLIP domain"/>
    <property type="match status" value="1"/>
</dbReference>
<evidence type="ECO:0000256" key="1">
    <source>
        <dbReference type="SAM" id="SignalP"/>
    </source>
</evidence>
<evidence type="ECO:0000313" key="3">
    <source>
        <dbReference type="Proteomes" id="UP001500621"/>
    </source>
</evidence>
<gene>
    <name evidence="2" type="ORF">GCM10023226_32520</name>
</gene>
<feature type="signal peptide" evidence="1">
    <location>
        <begin position="1"/>
        <end position="29"/>
    </location>
</feature>
<accession>A0ABP8WQW7</accession>
<organism evidence="2 3">
    <name type="scientific">Nocardioides nanhaiensis</name>
    <dbReference type="NCBI Taxonomy" id="1476871"/>
    <lineage>
        <taxon>Bacteria</taxon>
        <taxon>Bacillati</taxon>
        <taxon>Actinomycetota</taxon>
        <taxon>Actinomycetes</taxon>
        <taxon>Propionibacteriales</taxon>
        <taxon>Nocardioidaceae</taxon>
        <taxon>Nocardioides</taxon>
    </lineage>
</organism>
<dbReference type="Proteomes" id="UP001500621">
    <property type="component" value="Unassembled WGS sequence"/>
</dbReference>
<keyword evidence="3" id="KW-1185">Reference proteome</keyword>
<dbReference type="RefSeq" id="WP_345267752.1">
    <property type="nucleotide sequence ID" value="NZ_BAABIM010000003.1"/>
</dbReference>
<proteinExistence type="predicted"/>
<comment type="caution">
    <text evidence="2">The sequence shown here is derived from an EMBL/GenBank/DDBJ whole genome shotgun (WGS) entry which is preliminary data.</text>
</comment>
<evidence type="ECO:0008006" key="4">
    <source>
        <dbReference type="Google" id="ProtNLM"/>
    </source>
</evidence>
<name>A0ABP8WQW7_9ACTN</name>
<protein>
    <recommendedName>
        <fullName evidence="4">Secreted protein</fullName>
    </recommendedName>
</protein>